<dbReference type="GO" id="GO:0016671">
    <property type="term" value="F:oxidoreductase activity, acting on a sulfur group of donors, disulfide as acceptor"/>
    <property type="evidence" value="ECO:0007669"/>
    <property type="project" value="InterPro"/>
</dbReference>
<dbReference type="PANTHER" id="PTHR13234">
    <property type="entry name" value="GAMMA-INTERFERON INDUCIBLE LYSOSOMAL THIOL REDUCTASE GILT"/>
    <property type="match status" value="1"/>
</dbReference>
<evidence type="ECO:0000313" key="8">
    <source>
        <dbReference type="Proteomes" id="UP000654370"/>
    </source>
</evidence>
<evidence type="ECO:0008006" key="9">
    <source>
        <dbReference type="Google" id="ProtNLM"/>
    </source>
</evidence>
<evidence type="ECO:0000256" key="3">
    <source>
        <dbReference type="ARBA" id="ARBA00022525"/>
    </source>
</evidence>
<keyword evidence="5" id="KW-0325">Glycoprotein</keyword>
<evidence type="ECO:0000313" key="7">
    <source>
        <dbReference type="EMBL" id="KAG2181178.1"/>
    </source>
</evidence>
<keyword evidence="4 6" id="KW-0732">Signal</keyword>
<keyword evidence="8" id="KW-1185">Reference proteome</keyword>
<dbReference type="Pfam" id="PF03227">
    <property type="entry name" value="GILT"/>
    <property type="match status" value="1"/>
</dbReference>
<sequence>MLLQSILVVSTAFIANVVASPFEQHGNTTGAVPVELFVMSQCPDAISCESAFAEVFKQVTVPTTLDINFIAQPNPTEPLQFSCKHGAQECYGNMQELCYKHVHGSETWLPFIQCMNTDRVAIGTDEWAKTCAEKQGKAYGQIADCLLDGTGISLHAQSAARTSSLGITTSCTIYIDNKPRCVRDGNEWKKCPGGSSISDFVKTINDVEDSKAIPATDPPLSDANLYIQSP</sequence>
<dbReference type="OrthoDB" id="958254at2759"/>
<feature type="chain" id="PRO_5034604579" description="Secreted protein" evidence="6">
    <location>
        <begin position="20"/>
        <end position="230"/>
    </location>
</feature>
<evidence type="ECO:0000256" key="6">
    <source>
        <dbReference type="SAM" id="SignalP"/>
    </source>
</evidence>
<proteinExistence type="inferred from homology"/>
<dbReference type="EMBL" id="JAEPQZ010000005">
    <property type="protein sequence ID" value="KAG2181178.1"/>
    <property type="molecule type" value="Genomic_DNA"/>
</dbReference>
<dbReference type="GO" id="GO:0005576">
    <property type="term" value="C:extracellular region"/>
    <property type="evidence" value="ECO:0007669"/>
    <property type="project" value="UniProtKB-SubCell"/>
</dbReference>
<name>A0A8H7UIM2_MORIS</name>
<evidence type="ECO:0000256" key="5">
    <source>
        <dbReference type="ARBA" id="ARBA00023180"/>
    </source>
</evidence>
<dbReference type="Gene3D" id="3.40.30.10">
    <property type="entry name" value="Glutaredoxin"/>
    <property type="match status" value="1"/>
</dbReference>
<dbReference type="PANTHER" id="PTHR13234:SF8">
    <property type="entry name" value="GAMMA-INTERFERON-INDUCIBLE LYSOSOMAL THIOL REDUCTASE"/>
    <property type="match status" value="1"/>
</dbReference>
<accession>A0A8H7UIM2</accession>
<protein>
    <recommendedName>
        <fullName evidence="9">Secreted protein</fullName>
    </recommendedName>
</protein>
<feature type="signal peptide" evidence="6">
    <location>
        <begin position="1"/>
        <end position="19"/>
    </location>
</feature>
<comment type="similarity">
    <text evidence="2">Belongs to the GILT family.</text>
</comment>
<comment type="caution">
    <text evidence="7">The sequence shown here is derived from an EMBL/GenBank/DDBJ whole genome shotgun (WGS) entry which is preliminary data.</text>
</comment>
<keyword evidence="3" id="KW-0964">Secreted</keyword>
<evidence type="ECO:0000256" key="4">
    <source>
        <dbReference type="ARBA" id="ARBA00022729"/>
    </source>
</evidence>
<dbReference type="InterPro" id="IPR004911">
    <property type="entry name" value="Interferon-induced_GILT"/>
</dbReference>
<comment type="subcellular location">
    <subcellularLocation>
        <location evidence="1">Secreted</location>
    </subcellularLocation>
</comment>
<evidence type="ECO:0000256" key="2">
    <source>
        <dbReference type="ARBA" id="ARBA00005679"/>
    </source>
</evidence>
<organism evidence="7 8">
    <name type="scientific">Mortierella isabellina</name>
    <name type="common">Filamentous fungus</name>
    <name type="synonym">Umbelopsis isabellina</name>
    <dbReference type="NCBI Taxonomy" id="91625"/>
    <lineage>
        <taxon>Eukaryota</taxon>
        <taxon>Fungi</taxon>
        <taxon>Fungi incertae sedis</taxon>
        <taxon>Mucoromycota</taxon>
        <taxon>Mucoromycotina</taxon>
        <taxon>Umbelopsidomycetes</taxon>
        <taxon>Umbelopsidales</taxon>
        <taxon>Umbelopsidaceae</taxon>
        <taxon>Umbelopsis</taxon>
    </lineage>
</organism>
<dbReference type="AlphaFoldDB" id="A0A8H7UIM2"/>
<gene>
    <name evidence="7" type="ORF">INT43_008760</name>
</gene>
<evidence type="ECO:0000256" key="1">
    <source>
        <dbReference type="ARBA" id="ARBA00004613"/>
    </source>
</evidence>
<reference evidence="7" key="1">
    <citation type="submission" date="2020-12" db="EMBL/GenBank/DDBJ databases">
        <title>Metabolic potential, ecology and presence of endohyphal bacteria is reflected in genomic diversity of Mucoromycotina.</title>
        <authorList>
            <person name="Muszewska A."/>
            <person name="Okrasinska A."/>
            <person name="Steczkiewicz K."/>
            <person name="Drgas O."/>
            <person name="Orlowska M."/>
            <person name="Perlinska-Lenart U."/>
            <person name="Aleksandrzak-Piekarczyk T."/>
            <person name="Szatraj K."/>
            <person name="Zielenkiewicz U."/>
            <person name="Pilsyk S."/>
            <person name="Malc E."/>
            <person name="Mieczkowski P."/>
            <person name="Kruszewska J.S."/>
            <person name="Biernat P."/>
            <person name="Pawlowska J."/>
        </authorList>
    </citation>
    <scope>NUCLEOTIDE SEQUENCE</scope>
    <source>
        <strain evidence="7">WA0000067209</strain>
    </source>
</reference>
<dbReference type="Proteomes" id="UP000654370">
    <property type="component" value="Unassembled WGS sequence"/>
</dbReference>